<keyword evidence="3" id="KW-1185">Reference proteome</keyword>
<evidence type="ECO:0000313" key="2">
    <source>
        <dbReference type="EMBL" id="MBF9151573.1"/>
    </source>
</evidence>
<keyword evidence="1" id="KW-0732">Signal</keyword>
<dbReference type="Proteomes" id="UP000600799">
    <property type="component" value="Unassembled WGS sequence"/>
</dbReference>
<feature type="chain" id="PRO_5045362136" evidence="1">
    <location>
        <begin position="26"/>
        <end position="76"/>
    </location>
</feature>
<dbReference type="EMBL" id="JADQDC010000006">
    <property type="protein sequence ID" value="MBF9151573.1"/>
    <property type="molecule type" value="Genomic_DNA"/>
</dbReference>
<organism evidence="2 3">
    <name type="scientific">Novosphingobium jiangmenense</name>
    <dbReference type="NCBI Taxonomy" id="2791981"/>
    <lineage>
        <taxon>Bacteria</taxon>
        <taxon>Pseudomonadati</taxon>
        <taxon>Pseudomonadota</taxon>
        <taxon>Alphaproteobacteria</taxon>
        <taxon>Sphingomonadales</taxon>
        <taxon>Sphingomonadaceae</taxon>
        <taxon>Novosphingobium</taxon>
    </lineage>
</organism>
<name>A0ABS0HHD6_9SPHN</name>
<comment type="caution">
    <text evidence="2">The sequence shown here is derived from an EMBL/GenBank/DDBJ whole genome shotgun (WGS) entry which is preliminary data.</text>
</comment>
<proteinExistence type="predicted"/>
<sequence length="76" mass="7547">MNLFSKRLAAATAIAALMTPALGHAGTRAGKTTVVVPASVAKTVGPKGGFPSAPGLEIAKIKANDNAAFKRKSAGT</sequence>
<reference evidence="2 3" key="1">
    <citation type="submission" date="2020-11" db="EMBL/GenBank/DDBJ databases">
        <title>The genome sequence of Novosphingobium sp. 1Y9A.</title>
        <authorList>
            <person name="Liu Y."/>
        </authorList>
    </citation>
    <scope>NUCLEOTIDE SEQUENCE [LARGE SCALE GENOMIC DNA]</scope>
    <source>
        <strain evidence="2 3">1Y9A</strain>
    </source>
</reference>
<gene>
    <name evidence="2" type="ORF">I2488_11200</name>
</gene>
<dbReference type="RefSeq" id="WP_196275879.1">
    <property type="nucleotide sequence ID" value="NZ_JADQDC010000006.1"/>
</dbReference>
<evidence type="ECO:0000313" key="3">
    <source>
        <dbReference type="Proteomes" id="UP000600799"/>
    </source>
</evidence>
<accession>A0ABS0HHD6</accession>
<evidence type="ECO:0000256" key="1">
    <source>
        <dbReference type="SAM" id="SignalP"/>
    </source>
</evidence>
<feature type="signal peptide" evidence="1">
    <location>
        <begin position="1"/>
        <end position="25"/>
    </location>
</feature>
<protein>
    <submittedName>
        <fullName evidence="2">Uncharacterized protein</fullName>
    </submittedName>
</protein>